<dbReference type="RefSeq" id="WP_074553471.1">
    <property type="nucleotide sequence ID" value="NZ_CP119563.1"/>
</dbReference>
<proteinExistence type="predicted"/>
<dbReference type="Proteomes" id="UP000183812">
    <property type="component" value="Unassembled WGS sequence"/>
</dbReference>
<keyword evidence="1" id="KW-0418">Kinase</keyword>
<evidence type="ECO:0000313" key="2">
    <source>
        <dbReference type="Proteomes" id="UP000183812"/>
    </source>
</evidence>
<dbReference type="AlphaFoldDB" id="A0A1G7I0M5"/>
<name>A0A1G7I0M5_RHOCA</name>
<protein>
    <submittedName>
        <fullName evidence="1">Threonine kinase</fullName>
    </submittedName>
</protein>
<organism evidence="1 2">
    <name type="scientific">Rhodobacter capsulatus</name>
    <name type="common">Rhodopseudomonas capsulata</name>
    <dbReference type="NCBI Taxonomy" id="1061"/>
    <lineage>
        <taxon>Bacteria</taxon>
        <taxon>Pseudomonadati</taxon>
        <taxon>Pseudomonadota</taxon>
        <taxon>Alphaproteobacteria</taxon>
        <taxon>Rhodobacterales</taxon>
        <taxon>Rhodobacter group</taxon>
        <taxon>Rhodobacter</taxon>
    </lineage>
</organism>
<dbReference type="GO" id="GO:0016301">
    <property type="term" value="F:kinase activity"/>
    <property type="evidence" value="ECO:0007669"/>
    <property type="project" value="UniProtKB-KW"/>
</dbReference>
<dbReference type="EMBL" id="FNAY01000006">
    <property type="protein sequence ID" value="SDF06282.1"/>
    <property type="molecule type" value="Genomic_DNA"/>
</dbReference>
<evidence type="ECO:0000313" key="1">
    <source>
        <dbReference type="EMBL" id="SDF06282.1"/>
    </source>
</evidence>
<accession>A0A1G7I0M5</accession>
<reference evidence="1 2" key="1">
    <citation type="submission" date="2016-10" db="EMBL/GenBank/DDBJ databases">
        <authorList>
            <person name="de Groot N.N."/>
        </authorList>
    </citation>
    <scope>NUCLEOTIDE SEQUENCE [LARGE SCALE GENOMIC DNA]</scope>
    <source>
        <strain evidence="2">DSM 938 / 37b4</strain>
    </source>
</reference>
<sequence>MRPALHIPGHFGEWLQGRLGAGGPVVLVTLPAPALGLDLCYRPGPGLSLRGAGLTPWRARRFLDLLGLSLRGRIVLRPVVAPGLGTGVSTASLVALARLAGWNGAPEILARACVAAEGASDPLMFAASERLLWASRQGRALAALPVLPRYEVMGGFQGGPARTEAADSAFPDVADLVARWQRAQGLVDFAAIATESAARCSALRGPAGEVAPQLAADLGALGWLRAHTGAARGLIFAPGTVPAGTEAVLRAAGWRGLVRIRGGGR</sequence>
<dbReference type="OrthoDB" id="7687262at2"/>
<gene>
    <name evidence="1" type="ORF">SAMN04244550_01622</name>
</gene>
<keyword evidence="1" id="KW-0808">Transferase</keyword>